<feature type="signal peptide" evidence="1">
    <location>
        <begin position="1"/>
        <end position="21"/>
    </location>
</feature>
<dbReference type="RefSeq" id="WP_304483492.1">
    <property type="nucleotide sequence ID" value="NZ_JAUQOQ010000003.1"/>
</dbReference>
<accession>A0ABV4ZDQ9</accession>
<gene>
    <name evidence="2" type="ORF">ACE1YR_18905</name>
</gene>
<dbReference type="EMBL" id="JBHFXX010000021">
    <property type="protein sequence ID" value="MFB3802477.1"/>
    <property type="molecule type" value="Genomic_DNA"/>
</dbReference>
<evidence type="ECO:0008006" key="4">
    <source>
        <dbReference type="Google" id="ProtNLM"/>
    </source>
</evidence>
<feature type="chain" id="PRO_5047419553" description="Lipoprotein" evidence="1">
    <location>
        <begin position="22"/>
        <end position="146"/>
    </location>
</feature>
<proteinExistence type="predicted"/>
<dbReference type="Proteomes" id="UP001577047">
    <property type="component" value="Unassembled WGS sequence"/>
</dbReference>
<reference evidence="2 3" key="1">
    <citation type="submission" date="2024-09" db="EMBL/GenBank/DDBJ databases">
        <authorList>
            <person name="Fullem K."/>
        </authorList>
    </citation>
    <scope>NUCLEOTIDE SEQUENCE [LARGE SCALE GENOMIC DNA]</scope>
    <source>
        <strain evidence="3">K1(2024)</strain>
    </source>
</reference>
<evidence type="ECO:0000256" key="1">
    <source>
        <dbReference type="SAM" id="SignalP"/>
    </source>
</evidence>
<evidence type="ECO:0000313" key="2">
    <source>
        <dbReference type="EMBL" id="MFB3802477.1"/>
    </source>
</evidence>
<keyword evidence="3" id="KW-1185">Reference proteome</keyword>
<organism evidence="2 3">
    <name type="scientific">Pseudomonas boreofloridensis</name>
    <dbReference type="NCBI Taxonomy" id="3064348"/>
    <lineage>
        <taxon>Bacteria</taxon>
        <taxon>Pseudomonadati</taxon>
        <taxon>Pseudomonadota</taxon>
        <taxon>Gammaproteobacteria</taxon>
        <taxon>Pseudomonadales</taxon>
        <taxon>Pseudomonadaceae</taxon>
        <taxon>Pseudomonas</taxon>
    </lineage>
</organism>
<comment type="caution">
    <text evidence="2">The sequence shown here is derived from an EMBL/GenBank/DDBJ whole genome shotgun (WGS) entry which is preliminary data.</text>
</comment>
<name>A0ABV4ZDQ9_9PSED</name>
<sequence length="146" mass="15810">MKRLIKVVPGLLALLAMNACGEHLTSSAPPNSQVTLGGQTLALVSHQGRCALQKSDQSLLELQMPWPCQLSPERNTGRPRVEQFRGAQVIIVSHVEADPSTPGRCDSQYQAVRLMDSVLEPSILAKGGSCMTGPLDQKDFVGLFTW</sequence>
<protein>
    <recommendedName>
        <fullName evidence="4">Lipoprotein</fullName>
    </recommendedName>
</protein>
<keyword evidence="1" id="KW-0732">Signal</keyword>
<evidence type="ECO:0000313" key="3">
    <source>
        <dbReference type="Proteomes" id="UP001577047"/>
    </source>
</evidence>